<evidence type="ECO:0000313" key="1">
    <source>
        <dbReference type="EMBL" id="KKK61129.1"/>
    </source>
</evidence>
<sequence length="39" mass="4440">DKKEFTRQTFDRAIDSMNGVNDEIAAIIQNTWGRNGKKA</sequence>
<proteinExistence type="predicted"/>
<dbReference type="AlphaFoldDB" id="A0A0F8Z3Z2"/>
<protein>
    <submittedName>
        <fullName evidence="1">Uncharacterized protein</fullName>
    </submittedName>
</protein>
<name>A0A0F8Z3Z2_9ZZZZ</name>
<feature type="non-terminal residue" evidence="1">
    <location>
        <position position="1"/>
    </location>
</feature>
<comment type="caution">
    <text evidence="1">The sequence shown here is derived from an EMBL/GenBank/DDBJ whole genome shotgun (WGS) entry which is preliminary data.</text>
</comment>
<reference evidence="1" key="1">
    <citation type="journal article" date="2015" name="Nature">
        <title>Complex archaea that bridge the gap between prokaryotes and eukaryotes.</title>
        <authorList>
            <person name="Spang A."/>
            <person name="Saw J.H."/>
            <person name="Jorgensen S.L."/>
            <person name="Zaremba-Niedzwiedzka K."/>
            <person name="Martijn J."/>
            <person name="Lind A.E."/>
            <person name="van Eijk R."/>
            <person name="Schleper C."/>
            <person name="Guy L."/>
            <person name="Ettema T.J."/>
        </authorList>
    </citation>
    <scope>NUCLEOTIDE SEQUENCE</scope>
</reference>
<gene>
    <name evidence="1" type="ORF">LCGC14_3017440</name>
</gene>
<organism evidence="1">
    <name type="scientific">marine sediment metagenome</name>
    <dbReference type="NCBI Taxonomy" id="412755"/>
    <lineage>
        <taxon>unclassified sequences</taxon>
        <taxon>metagenomes</taxon>
        <taxon>ecological metagenomes</taxon>
    </lineage>
</organism>
<dbReference type="EMBL" id="LAZR01062628">
    <property type="protein sequence ID" value="KKK61129.1"/>
    <property type="molecule type" value="Genomic_DNA"/>
</dbReference>
<accession>A0A0F8Z3Z2</accession>